<evidence type="ECO:0000313" key="1">
    <source>
        <dbReference type="EMBL" id="RPB22114.1"/>
    </source>
</evidence>
<dbReference type="EMBL" id="ML121554">
    <property type="protein sequence ID" value="RPB22114.1"/>
    <property type="molecule type" value="Genomic_DNA"/>
</dbReference>
<accession>A0A3N4LGU0</accession>
<gene>
    <name evidence="1" type="ORF">L211DRAFT_850881</name>
</gene>
<proteinExistence type="predicted"/>
<dbReference type="OrthoDB" id="5325112at2759"/>
<evidence type="ECO:0000313" key="2">
    <source>
        <dbReference type="Proteomes" id="UP000267821"/>
    </source>
</evidence>
<dbReference type="InParanoid" id="A0A3N4LGU0"/>
<name>A0A3N4LGU0_9PEZI</name>
<sequence length="206" mass="23041">MSFYHLGSPEPSYAVATTNNSASEYDDAACTTAECCAYPRREAILHYEAQVQGLIKNVQAVSVLEQLESVLVDGKEEKIREVQMLKARSLSDKRCYLVIEENCWGRCIFDLKKQTDDDAVSIRGSIRGGKAPLPPTPSILEEKELRKAVNELAVYLGNSRLLLSKYIERLQAQVSLASTTWRSTIKAPFGDSYFATRNASENRLLQ</sequence>
<keyword evidence="2" id="KW-1185">Reference proteome</keyword>
<reference evidence="1 2" key="1">
    <citation type="journal article" date="2018" name="Nat. Ecol. Evol.">
        <title>Pezizomycetes genomes reveal the molecular basis of ectomycorrhizal truffle lifestyle.</title>
        <authorList>
            <person name="Murat C."/>
            <person name="Payen T."/>
            <person name="Noel B."/>
            <person name="Kuo A."/>
            <person name="Morin E."/>
            <person name="Chen J."/>
            <person name="Kohler A."/>
            <person name="Krizsan K."/>
            <person name="Balestrini R."/>
            <person name="Da Silva C."/>
            <person name="Montanini B."/>
            <person name="Hainaut M."/>
            <person name="Levati E."/>
            <person name="Barry K.W."/>
            <person name="Belfiori B."/>
            <person name="Cichocki N."/>
            <person name="Clum A."/>
            <person name="Dockter R.B."/>
            <person name="Fauchery L."/>
            <person name="Guy J."/>
            <person name="Iotti M."/>
            <person name="Le Tacon F."/>
            <person name="Lindquist E.A."/>
            <person name="Lipzen A."/>
            <person name="Malagnac F."/>
            <person name="Mello A."/>
            <person name="Molinier V."/>
            <person name="Miyauchi S."/>
            <person name="Poulain J."/>
            <person name="Riccioni C."/>
            <person name="Rubini A."/>
            <person name="Sitrit Y."/>
            <person name="Splivallo R."/>
            <person name="Traeger S."/>
            <person name="Wang M."/>
            <person name="Zifcakova L."/>
            <person name="Wipf D."/>
            <person name="Zambonelli A."/>
            <person name="Paolocci F."/>
            <person name="Nowrousian M."/>
            <person name="Ottonello S."/>
            <person name="Baldrian P."/>
            <person name="Spatafora J.W."/>
            <person name="Henrissat B."/>
            <person name="Nagy L.G."/>
            <person name="Aury J.M."/>
            <person name="Wincker P."/>
            <person name="Grigoriev I.V."/>
            <person name="Bonfante P."/>
            <person name="Martin F.M."/>
        </authorList>
    </citation>
    <scope>NUCLEOTIDE SEQUENCE [LARGE SCALE GENOMIC DNA]</scope>
    <source>
        <strain evidence="1 2">ATCC MYA-4762</strain>
    </source>
</reference>
<organism evidence="1 2">
    <name type="scientific">Terfezia boudieri ATCC MYA-4762</name>
    <dbReference type="NCBI Taxonomy" id="1051890"/>
    <lineage>
        <taxon>Eukaryota</taxon>
        <taxon>Fungi</taxon>
        <taxon>Dikarya</taxon>
        <taxon>Ascomycota</taxon>
        <taxon>Pezizomycotina</taxon>
        <taxon>Pezizomycetes</taxon>
        <taxon>Pezizales</taxon>
        <taxon>Pezizaceae</taxon>
        <taxon>Terfezia</taxon>
    </lineage>
</organism>
<dbReference type="AlphaFoldDB" id="A0A3N4LGU0"/>
<protein>
    <submittedName>
        <fullName evidence="1">Uncharacterized protein</fullName>
    </submittedName>
</protein>
<dbReference type="Proteomes" id="UP000267821">
    <property type="component" value="Unassembled WGS sequence"/>
</dbReference>